<feature type="region of interest" description="Disordered" evidence="1">
    <location>
        <begin position="1"/>
        <end position="31"/>
    </location>
</feature>
<dbReference type="AlphaFoldDB" id="A0A375G963"/>
<dbReference type="EMBL" id="OGUS01000128">
    <property type="protein sequence ID" value="SPC16828.1"/>
    <property type="molecule type" value="Genomic_DNA"/>
</dbReference>
<feature type="region of interest" description="Disordered" evidence="1">
    <location>
        <begin position="47"/>
        <end position="89"/>
    </location>
</feature>
<evidence type="ECO:0000256" key="1">
    <source>
        <dbReference type="SAM" id="MobiDB-lite"/>
    </source>
</evidence>
<protein>
    <submittedName>
        <fullName evidence="2">Uncharacterized protein</fullName>
    </submittedName>
</protein>
<dbReference type="Proteomes" id="UP000256862">
    <property type="component" value="Chromosome CO2235"/>
</dbReference>
<gene>
    <name evidence="2" type="ORF">CO2235_60045</name>
</gene>
<proteinExistence type="predicted"/>
<organism evidence="2">
    <name type="scientific">Cupriavidus oxalaticus</name>
    <dbReference type="NCBI Taxonomy" id="96344"/>
    <lineage>
        <taxon>Bacteria</taxon>
        <taxon>Pseudomonadati</taxon>
        <taxon>Pseudomonadota</taxon>
        <taxon>Betaproteobacteria</taxon>
        <taxon>Burkholderiales</taxon>
        <taxon>Burkholderiaceae</taxon>
        <taxon>Cupriavidus</taxon>
    </lineage>
</organism>
<sequence length="251" mass="26384">MPQPDRGPRHRRGQPGAAGALPRLHAGRRAAPADAALCAAPLARLAGSGRPAGRRARARPDLPGRGTDAAVSRGRPGPCHRTLAAGARLPVQRPAGADRLDPHSIQPALLGHLARRQPAGKGDPCLPRLAAGAGARRSHANASHRRRATPAVSFMKLFRTPMLAIRIIFDNPRYFNGWPAIATSGAVFLNATFDSLGKPPEFHQCNHFVSRASAQESPAPPIQKDEAGPLASSAKPCKCLSTAVPVALQHS</sequence>
<evidence type="ECO:0000313" key="2">
    <source>
        <dbReference type="EMBL" id="SPC16828.1"/>
    </source>
</evidence>
<accession>A0A375G963</accession>
<reference evidence="2" key="1">
    <citation type="submission" date="2018-01" db="EMBL/GenBank/DDBJ databases">
        <authorList>
            <person name="Clerissi C."/>
        </authorList>
    </citation>
    <scope>NUCLEOTIDE SEQUENCE</scope>
    <source>
        <strain evidence="2">Cupriavidus oxalaticus LMG 2235</strain>
    </source>
</reference>
<feature type="region of interest" description="Disordered" evidence="1">
    <location>
        <begin position="213"/>
        <end position="234"/>
    </location>
</feature>
<name>A0A375G963_9BURK</name>
<comment type="caution">
    <text evidence="2">The sequence shown here is derived from an EMBL/GenBank/DDBJ whole genome shotgun (WGS) entry which is preliminary data.</text>
</comment>